<evidence type="ECO:0000313" key="3">
    <source>
        <dbReference type="Proteomes" id="UP000004986"/>
    </source>
</evidence>
<reference evidence="2 3" key="1">
    <citation type="journal article" date="2011" name="PLoS Pathog.">
        <title>Dynamic evolution of pathogenicity revealed by sequencing and comparative genomics of 19 Pseudomonas syringae isolates.</title>
        <authorList>
            <person name="Baltrus D.A."/>
            <person name="Nishimura M.T."/>
            <person name="Romanchuk A."/>
            <person name="Chang J.H."/>
            <person name="Mukhtar M.S."/>
            <person name="Cherkis K."/>
            <person name="Roach J."/>
            <person name="Grant S.R."/>
            <person name="Jones C.D."/>
            <person name="Dangl J.L."/>
        </authorList>
    </citation>
    <scope>NUCLEOTIDE SEQUENCE [LARGE SCALE GENOMIC DNA]</scope>
    <source>
        <strain evidence="2 3">1704B</strain>
    </source>
</reference>
<protein>
    <submittedName>
        <fullName evidence="2">Uncharacterized protein</fullName>
    </submittedName>
</protein>
<feature type="compositionally biased region" description="Low complexity" evidence="1">
    <location>
        <begin position="77"/>
        <end position="86"/>
    </location>
</feature>
<dbReference type="PATRIC" id="fig|629263.4.peg.5538"/>
<sequence length="86" mass="9287">YVMRQRYRLDRVCWKSISQTLGMCMNNTLRRIDLNLLVTLDALLSEQNVHPRGASAEPDPAHRQPAIGQAEAGAGGSLAVAGAAGR</sequence>
<evidence type="ECO:0000313" key="2">
    <source>
        <dbReference type="EMBL" id="EGH47368.1"/>
    </source>
</evidence>
<dbReference type="EMBL" id="AEAI01002181">
    <property type="protein sequence ID" value="EGH47368.1"/>
    <property type="molecule type" value="Genomic_DNA"/>
</dbReference>
<dbReference type="Proteomes" id="UP000004986">
    <property type="component" value="Unassembled WGS sequence"/>
</dbReference>
<gene>
    <name evidence="2" type="ORF">PSYPI_35925</name>
</gene>
<dbReference type="HOGENOM" id="CLU_2488802_0_0_6"/>
<evidence type="ECO:0000256" key="1">
    <source>
        <dbReference type="SAM" id="MobiDB-lite"/>
    </source>
</evidence>
<feature type="non-terminal residue" evidence="2">
    <location>
        <position position="1"/>
    </location>
</feature>
<keyword evidence="3" id="KW-1185">Reference proteome</keyword>
<comment type="caution">
    <text evidence="2">The sequence shown here is derived from an EMBL/GenBank/DDBJ whole genome shotgun (WGS) entry which is preliminary data.</text>
</comment>
<dbReference type="AlphaFoldDB" id="F3GJW5"/>
<accession>F3GJW5</accession>
<feature type="region of interest" description="Disordered" evidence="1">
    <location>
        <begin position="49"/>
        <end position="86"/>
    </location>
</feature>
<name>F3GJW5_PSESJ</name>
<organism evidence="2 3">
    <name type="scientific">Pseudomonas syringae pv. pisi str. 1704B</name>
    <dbReference type="NCBI Taxonomy" id="629263"/>
    <lineage>
        <taxon>Bacteria</taxon>
        <taxon>Pseudomonadati</taxon>
        <taxon>Pseudomonadota</taxon>
        <taxon>Gammaproteobacteria</taxon>
        <taxon>Pseudomonadales</taxon>
        <taxon>Pseudomonadaceae</taxon>
        <taxon>Pseudomonas</taxon>
        <taxon>Pseudomonas syringae</taxon>
    </lineage>
</organism>
<proteinExistence type="predicted"/>